<dbReference type="STRING" id="31246.A0A183PLS5"/>
<dbReference type="Gene3D" id="3.40.50.12780">
    <property type="entry name" value="N-terminal domain of ligase-like"/>
    <property type="match status" value="1"/>
</dbReference>
<organism evidence="1 2">
    <name type="scientific">Schistosoma mattheei</name>
    <dbReference type="NCBI Taxonomy" id="31246"/>
    <lineage>
        <taxon>Eukaryota</taxon>
        <taxon>Metazoa</taxon>
        <taxon>Spiralia</taxon>
        <taxon>Lophotrochozoa</taxon>
        <taxon>Platyhelminthes</taxon>
        <taxon>Trematoda</taxon>
        <taxon>Digenea</taxon>
        <taxon>Strigeidida</taxon>
        <taxon>Schistosomatoidea</taxon>
        <taxon>Schistosomatidae</taxon>
        <taxon>Schistosoma</taxon>
    </lineage>
</organism>
<dbReference type="AlphaFoldDB" id="A0A183PLS5"/>
<reference evidence="1 2" key="1">
    <citation type="submission" date="2018-11" db="EMBL/GenBank/DDBJ databases">
        <authorList>
            <consortium name="Pathogen Informatics"/>
        </authorList>
    </citation>
    <scope>NUCLEOTIDE SEQUENCE [LARGE SCALE GENOMIC DNA]</scope>
    <source>
        <strain>Denwood</strain>
        <strain evidence="2">Zambia</strain>
    </source>
</reference>
<sequence>MFLCIFSFFFFYTSTGTELVCAFYACLLIGAIPVPVRPPRTDSSAPGGGSSVSATISSGPIGLLSGPPGSGSSSGISLLGLGGGGGHNGISQVSGSAGQLSSGTGSFPNVYFRPNTPSLDTSLDLIWNVVKHSGATVIFTQNNLIKLLKSKEATNRIPFNHWPIILDSEEYNRRKSNFTIQAPCLDQPIAYLDFAASTTGMSY</sequence>
<keyword evidence="2" id="KW-1185">Reference proteome</keyword>
<dbReference type="InterPro" id="IPR042099">
    <property type="entry name" value="ANL_N_sf"/>
</dbReference>
<protein>
    <submittedName>
        <fullName evidence="1">Uncharacterized protein</fullName>
    </submittedName>
</protein>
<dbReference type="Proteomes" id="UP000269396">
    <property type="component" value="Unassembled WGS sequence"/>
</dbReference>
<accession>A0A183PLS5</accession>
<dbReference type="PANTHER" id="PTHR22754:SF32">
    <property type="entry name" value="DISCO-INTERACTING PROTEIN 2"/>
    <property type="match status" value="1"/>
</dbReference>
<evidence type="ECO:0000313" key="1">
    <source>
        <dbReference type="EMBL" id="VDP68244.1"/>
    </source>
</evidence>
<proteinExistence type="predicted"/>
<gene>
    <name evidence="1" type="ORF">SMTD_LOCUS15311</name>
</gene>
<dbReference type="PANTHER" id="PTHR22754">
    <property type="entry name" value="DISCO-INTERACTING PROTEIN 2 DIP2 -RELATED"/>
    <property type="match status" value="1"/>
</dbReference>
<dbReference type="EMBL" id="UZAL01035692">
    <property type="protein sequence ID" value="VDP68244.1"/>
    <property type="molecule type" value="Genomic_DNA"/>
</dbReference>
<name>A0A183PLS5_9TREM</name>
<evidence type="ECO:0000313" key="2">
    <source>
        <dbReference type="Proteomes" id="UP000269396"/>
    </source>
</evidence>